<organism evidence="1">
    <name type="scientific">Siphoviridae sp. ct45W1</name>
    <dbReference type="NCBI Taxonomy" id="2823562"/>
    <lineage>
        <taxon>Viruses</taxon>
        <taxon>Duplodnaviria</taxon>
        <taxon>Heunggongvirae</taxon>
        <taxon>Uroviricota</taxon>
        <taxon>Caudoviricetes</taxon>
    </lineage>
</organism>
<accession>A0A8S5L6R6</accession>
<name>A0A8S5L6R6_9CAUD</name>
<dbReference type="EMBL" id="BK014646">
    <property type="protein sequence ID" value="DAD65624.1"/>
    <property type="molecule type" value="Genomic_DNA"/>
</dbReference>
<protein>
    <submittedName>
        <fullName evidence="1">Tail protein</fullName>
    </submittedName>
</protein>
<reference evidence="1" key="1">
    <citation type="journal article" date="2021" name="Proc. Natl. Acad. Sci. U.S.A.">
        <title>A Catalog of Tens of Thousands of Viruses from Human Metagenomes Reveals Hidden Associations with Chronic Diseases.</title>
        <authorList>
            <person name="Tisza M.J."/>
            <person name="Buck C.B."/>
        </authorList>
    </citation>
    <scope>NUCLEOTIDE SEQUENCE</scope>
    <source>
        <strain evidence="1">Ct45W1</strain>
    </source>
</reference>
<sequence>MPVNGKSDASNVIAPKPMSVIGGVFVCTTEDAKKITAHIDLANAPQGVTLEAIGYLTDAGPKRSISNSTSKVKAWGGDVILSTREGAEASVEIPVAEYLNITGHKLVYGDANVTKTGKNINIVGKLNEIPPHRGIVVIVNTDVAKGTIVYDDAQAVIDGDVEMNGKDIMANTLKLDLFPVDGAFYREFWVKN</sequence>
<evidence type="ECO:0000313" key="1">
    <source>
        <dbReference type="EMBL" id="DAD65624.1"/>
    </source>
</evidence>
<proteinExistence type="predicted"/>